<reference evidence="1" key="1">
    <citation type="journal article" date="2014" name="Front. Microbiol.">
        <title>High frequency of phylogenetically diverse reductive dehalogenase-homologous genes in deep subseafloor sedimentary metagenomes.</title>
        <authorList>
            <person name="Kawai M."/>
            <person name="Futagami T."/>
            <person name="Toyoda A."/>
            <person name="Takaki Y."/>
            <person name="Nishi S."/>
            <person name="Hori S."/>
            <person name="Arai W."/>
            <person name="Tsubouchi T."/>
            <person name="Morono Y."/>
            <person name="Uchiyama I."/>
            <person name="Ito T."/>
            <person name="Fujiyama A."/>
            <person name="Inagaki F."/>
            <person name="Takami H."/>
        </authorList>
    </citation>
    <scope>NUCLEOTIDE SEQUENCE</scope>
    <source>
        <strain evidence="1">Expedition CK06-06</strain>
    </source>
</reference>
<comment type="caution">
    <text evidence="1">The sequence shown here is derived from an EMBL/GenBank/DDBJ whole genome shotgun (WGS) entry which is preliminary data.</text>
</comment>
<protein>
    <submittedName>
        <fullName evidence="1">Uncharacterized protein</fullName>
    </submittedName>
</protein>
<organism evidence="1">
    <name type="scientific">marine sediment metagenome</name>
    <dbReference type="NCBI Taxonomy" id="412755"/>
    <lineage>
        <taxon>unclassified sequences</taxon>
        <taxon>metagenomes</taxon>
        <taxon>ecological metagenomes</taxon>
    </lineage>
</organism>
<name>X1DB95_9ZZZZ</name>
<proteinExistence type="predicted"/>
<dbReference type="EMBL" id="BART01031917">
    <property type="protein sequence ID" value="GAH18036.1"/>
    <property type="molecule type" value="Genomic_DNA"/>
</dbReference>
<sequence>AHNLPIVGTKVHRRYPPFDPIMMKGDMNTYTAVEGWEDGKLVEVDATGTGCLMYDMKVFHNMPGPWFKFRPNPDPDYTGAVGEDIGFSSDLRKAGYEIYVDTSIKCGHLSTMVITEETHWLYNSLTKKRDSLEKKQQ</sequence>
<dbReference type="Gene3D" id="3.90.550.10">
    <property type="entry name" value="Spore Coat Polysaccharide Biosynthesis Protein SpsA, Chain A"/>
    <property type="match status" value="1"/>
</dbReference>
<evidence type="ECO:0000313" key="1">
    <source>
        <dbReference type="EMBL" id="GAH18036.1"/>
    </source>
</evidence>
<feature type="non-terminal residue" evidence="1">
    <location>
        <position position="1"/>
    </location>
</feature>
<dbReference type="AlphaFoldDB" id="X1DB95"/>
<gene>
    <name evidence="1" type="ORF">S01H4_55325</name>
</gene>
<accession>X1DB95</accession>
<dbReference type="InterPro" id="IPR029044">
    <property type="entry name" value="Nucleotide-diphossugar_trans"/>
</dbReference>